<accession>V6M7Q6</accession>
<evidence type="ECO:0000313" key="5">
    <source>
        <dbReference type="Proteomes" id="UP000017973"/>
    </source>
</evidence>
<comment type="similarity">
    <text evidence="1">Belongs to the DinB family.</text>
</comment>
<dbReference type="PATRIC" id="fig|1408254.3.peg.2624"/>
<feature type="binding site" evidence="3">
    <location>
        <position position="141"/>
    </location>
    <ligand>
        <name>a divalent metal cation</name>
        <dbReference type="ChEBI" id="CHEBI:60240"/>
    </ligand>
</feature>
<sequence>MEATKELKDLLFEELELIVRTTAGLVRKISPQDWEFKPRENMRTIRELVSHLVAIPAVDLLILQETNQDDVRALEATFDQEHDPEVLLDRMQQGLLALRAYMENLSEEDFLHKKTTPFYLPDHGVAQAKWLIEITTHAQHHRGQLFTYLKTLGYEINMFDLY</sequence>
<dbReference type="Proteomes" id="UP000017973">
    <property type="component" value="Unassembled WGS sequence"/>
</dbReference>
<comment type="caution">
    <text evidence="4">The sequence shown here is derived from an EMBL/GenBank/DDBJ whole genome shotgun (WGS) entry which is preliminary data.</text>
</comment>
<dbReference type="EMBL" id="AYJU01000016">
    <property type="protein sequence ID" value="EST54307.1"/>
    <property type="molecule type" value="Genomic_DNA"/>
</dbReference>
<evidence type="ECO:0000256" key="3">
    <source>
        <dbReference type="PIRSR" id="PIRSR607837-1"/>
    </source>
</evidence>
<dbReference type="GO" id="GO:0046872">
    <property type="term" value="F:metal ion binding"/>
    <property type="evidence" value="ECO:0007669"/>
    <property type="project" value="UniProtKB-KW"/>
</dbReference>
<dbReference type="OrthoDB" id="2427314at2"/>
<dbReference type="Pfam" id="PF05163">
    <property type="entry name" value="DinB"/>
    <property type="match status" value="1"/>
</dbReference>
<feature type="binding site" evidence="3">
    <location>
        <position position="137"/>
    </location>
    <ligand>
        <name>a divalent metal cation</name>
        <dbReference type="ChEBI" id="CHEBI:60240"/>
    </ligand>
</feature>
<dbReference type="AlphaFoldDB" id="V6M7Q6"/>
<dbReference type="RefSeq" id="WP_023556576.1">
    <property type="nucleotide sequence ID" value="NZ_KI629782.1"/>
</dbReference>
<organism evidence="4 5">
    <name type="scientific">Brevibacillus panacihumi W25</name>
    <dbReference type="NCBI Taxonomy" id="1408254"/>
    <lineage>
        <taxon>Bacteria</taxon>
        <taxon>Bacillati</taxon>
        <taxon>Bacillota</taxon>
        <taxon>Bacilli</taxon>
        <taxon>Bacillales</taxon>
        <taxon>Paenibacillaceae</taxon>
        <taxon>Brevibacillus</taxon>
    </lineage>
</organism>
<evidence type="ECO:0000256" key="1">
    <source>
        <dbReference type="ARBA" id="ARBA00008635"/>
    </source>
</evidence>
<dbReference type="HOGENOM" id="CLU_138368_0_0_9"/>
<reference evidence="4 5" key="1">
    <citation type="journal article" date="2014" name="Genome Announc.">
        <title>Draft Genome Sequence of Brevibacillus panacihumi Strain W25, a Halotolerant Hydrocarbon-Degrading Bacterium.</title>
        <authorList>
            <person name="Wang X."/>
            <person name="Jin D."/>
            <person name="Zhou L."/>
            <person name="Wu L."/>
            <person name="An W."/>
            <person name="Chen Y."/>
            <person name="Zhao L."/>
        </authorList>
    </citation>
    <scope>NUCLEOTIDE SEQUENCE [LARGE SCALE GENOMIC DNA]</scope>
    <source>
        <strain evidence="4 5">W25</strain>
    </source>
</reference>
<dbReference type="InterPro" id="IPR007837">
    <property type="entry name" value="DinB"/>
</dbReference>
<dbReference type="InterPro" id="IPR034660">
    <property type="entry name" value="DinB/YfiT-like"/>
</dbReference>
<protein>
    <submittedName>
        <fullName evidence="4">DNA damage-inducible protein DinB</fullName>
    </submittedName>
</protein>
<name>V6M7Q6_9BACL</name>
<keyword evidence="5" id="KW-1185">Reference proteome</keyword>
<dbReference type="Gene3D" id="1.20.120.450">
    <property type="entry name" value="dinb family like domain"/>
    <property type="match status" value="1"/>
</dbReference>
<dbReference type="STRING" id="1408254.T458_13285"/>
<evidence type="ECO:0000313" key="4">
    <source>
        <dbReference type="EMBL" id="EST54307.1"/>
    </source>
</evidence>
<proteinExistence type="inferred from homology"/>
<gene>
    <name evidence="4" type="ORF">T458_13285</name>
</gene>
<dbReference type="eggNOG" id="COG2318">
    <property type="taxonomic scope" value="Bacteria"/>
</dbReference>
<dbReference type="SUPFAM" id="SSF109854">
    <property type="entry name" value="DinB/YfiT-like putative metalloenzymes"/>
    <property type="match status" value="1"/>
</dbReference>
<feature type="binding site" evidence="3">
    <location>
        <position position="51"/>
    </location>
    <ligand>
        <name>a divalent metal cation</name>
        <dbReference type="ChEBI" id="CHEBI:60240"/>
    </ligand>
</feature>
<keyword evidence="2 3" id="KW-0479">Metal-binding</keyword>
<evidence type="ECO:0000256" key="2">
    <source>
        <dbReference type="ARBA" id="ARBA00022723"/>
    </source>
</evidence>